<protein>
    <submittedName>
        <fullName evidence="1">Uncharacterized protein</fullName>
    </submittedName>
</protein>
<keyword evidence="2" id="KW-1185">Reference proteome</keyword>
<dbReference type="Proteomes" id="UP001055580">
    <property type="component" value="Chromosome"/>
</dbReference>
<gene>
    <name evidence="1" type="ORF">M9980_09745</name>
</gene>
<evidence type="ECO:0000313" key="2">
    <source>
        <dbReference type="Proteomes" id="UP001055580"/>
    </source>
</evidence>
<proteinExistence type="predicted"/>
<dbReference type="EMBL" id="CP098401">
    <property type="protein sequence ID" value="URW74849.1"/>
    <property type="molecule type" value="Genomic_DNA"/>
</dbReference>
<organism evidence="1 2">
    <name type="scientific">Sphingomonas donggukensis</name>
    <dbReference type="NCBI Taxonomy" id="2949093"/>
    <lineage>
        <taxon>Bacteria</taxon>
        <taxon>Pseudomonadati</taxon>
        <taxon>Pseudomonadota</taxon>
        <taxon>Alphaproteobacteria</taxon>
        <taxon>Sphingomonadales</taxon>
        <taxon>Sphingomonadaceae</taxon>
        <taxon>Sphingomonas</taxon>
    </lineage>
</organism>
<accession>A0ABY4TR34</accession>
<reference evidence="1" key="1">
    <citation type="submission" date="2022-05" db="EMBL/GenBank/DDBJ databases">
        <title>Sphingomonas sp. strain RMG20 Genome sequencing and assembly.</title>
        <authorList>
            <person name="Kim I."/>
        </authorList>
    </citation>
    <scope>NUCLEOTIDE SEQUENCE</scope>
    <source>
        <strain evidence="1">RMG20</strain>
    </source>
</reference>
<dbReference type="RefSeq" id="WP_250749957.1">
    <property type="nucleotide sequence ID" value="NZ_CP098401.1"/>
</dbReference>
<sequence length="183" mass="20249">MKTTKTLPMQVRHQNWMLAVRELAGVPTFKPANESILFCATGLAGIERGMELARLAQQAERDVICAHWANSKAKRPSGYTVVLRDVLSVNVASDCKAYLRDGQPLALVSQREDLTVWVGDRGLLQRARGLPPQLTEGMRMATTRIRVVADGRDAELLDNNRYMPLGGEFEAHDAPIDAPVRLS</sequence>
<evidence type="ECO:0000313" key="1">
    <source>
        <dbReference type="EMBL" id="URW74849.1"/>
    </source>
</evidence>
<name>A0ABY4TR34_9SPHN</name>